<keyword evidence="14" id="KW-1185">Reference proteome</keyword>
<accession>A0ABN9LKH3</accession>
<dbReference type="Gene3D" id="2.60.40.60">
    <property type="entry name" value="Cadherins"/>
    <property type="match status" value="10"/>
</dbReference>
<dbReference type="InterPro" id="IPR013164">
    <property type="entry name" value="Cadherin_N"/>
</dbReference>
<evidence type="ECO:0000256" key="5">
    <source>
        <dbReference type="ARBA" id="ARBA00022889"/>
    </source>
</evidence>
<keyword evidence="2 11" id="KW-0812">Transmembrane</keyword>
<feature type="domain" description="Cadherin" evidence="12">
    <location>
        <begin position="583"/>
        <end position="676"/>
    </location>
</feature>
<dbReference type="SMART" id="SM00112">
    <property type="entry name" value="CA"/>
    <property type="match status" value="10"/>
</dbReference>
<feature type="compositionally biased region" description="Low complexity" evidence="10">
    <location>
        <begin position="792"/>
        <end position="801"/>
    </location>
</feature>
<evidence type="ECO:0000256" key="6">
    <source>
        <dbReference type="ARBA" id="ARBA00022989"/>
    </source>
</evidence>
<feature type="region of interest" description="Disordered" evidence="10">
    <location>
        <begin position="788"/>
        <end position="807"/>
    </location>
</feature>
<dbReference type="PROSITE" id="PS00232">
    <property type="entry name" value="CADHERIN_1"/>
    <property type="match status" value="5"/>
</dbReference>
<evidence type="ECO:0000256" key="3">
    <source>
        <dbReference type="ARBA" id="ARBA00022737"/>
    </source>
</evidence>
<feature type="transmembrane region" description="Helical" evidence="11">
    <location>
        <begin position="1302"/>
        <end position="1324"/>
    </location>
</feature>
<evidence type="ECO:0000313" key="13">
    <source>
        <dbReference type="EMBL" id="CAJ0940863.1"/>
    </source>
</evidence>
<feature type="domain" description="Cadherin" evidence="12">
    <location>
        <begin position="960"/>
        <end position="1063"/>
    </location>
</feature>
<evidence type="ECO:0000256" key="9">
    <source>
        <dbReference type="PROSITE-ProRule" id="PRU00043"/>
    </source>
</evidence>
<evidence type="ECO:0000256" key="4">
    <source>
        <dbReference type="ARBA" id="ARBA00022837"/>
    </source>
</evidence>
<dbReference type="InterPro" id="IPR050174">
    <property type="entry name" value="Protocadherin/Cadherin-CA"/>
</dbReference>
<evidence type="ECO:0000256" key="1">
    <source>
        <dbReference type="ARBA" id="ARBA00004167"/>
    </source>
</evidence>
<feature type="domain" description="Cadherin" evidence="12">
    <location>
        <begin position="350"/>
        <end position="453"/>
    </location>
</feature>
<reference evidence="13" key="1">
    <citation type="submission" date="2023-07" db="EMBL/GenBank/DDBJ databases">
        <authorList>
            <person name="Stuckert A."/>
        </authorList>
    </citation>
    <scope>NUCLEOTIDE SEQUENCE</scope>
</reference>
<feature type="domain" description="Cadherin" evidence="12">
    <location>
        <begin position="853"/>
        <end position="959"/>
    </location>
</feature>
<organism evidence="13 14">
    <name type="scientific">Ranitomeya imitator</name>
    <name type="common">mimic poison frog</name>
    <dbReference type="NCBI Taxonomy" id="111125"/>
    <lineage>
        <taxon>Eukaryota</taxon>
        <taxon>Metazoa</taxon>
        <taxon>Chordata</taxon>
        <taxon>Craniata</taxon>
        <taxon>Vertebrata</taxon>
        <taxon>Euteleostomi</taxon>
        <taxon>Amphibia</taxon>
        <taxon>Batrachia</taxon>
        <taxon>Anura</taxon>
        <taxon>Neobatrachia</taxon>
        <taxon>Hyloidea</taxon>
        <taxon>Dendrobatidae</taxon>
        <taxon>Dendrobatinae</taxon>
        <taxon>Ranitomeya</taxon>
    </lineage>
</organism>
<keyword evidence="7 11" id="KW-0472">Membrane</keyword>
<evidence type="ECO:0000256" key="11">
    <source>
        <dbReference type="SAM" id="Phobius"/>
    </source>
</evidence>
<comment type="caution">
    <text evidence="13">The sequence shown here is derived from an EMBL/GenBank/DDBJ whole genome shotgun (WGS) entry which is preliminary data.</text>
</comment>
<feature type="domain" description="Cadherin" evidence="12">
    <location>
        <begin position="243"/>
        <end position="349"/>
    </location>
</feature>
<dbReference type="InterPro" id="IPR020894">
    <property type="entry name" value="Cadherin_CS"/>
</dbReference>
<keyword evidence="8" id="KW-0325">Glycoprotein</keyword>
<dbReference type="PROSITE" id="PS50268">
    <property type="entry name" value="CADHERIN_2"/>
    <property type="match status" value="10"/>
</dbReference>
<gene>
    <name evidence="13" type="ORF">RIMI_LOCUS9013570</name>
</gene>
<dbReference type="Pfam" id="PF00028">
    <property type="entry name" value="Cadherin"/>
    <property type="match status" value="9"/>
</dbReference>
<dbReference type="PANTHER" id="PTHR24028">
    <property type="entry name" value="CADHERIN-87A"/>
    <property type="match status" value="1"/>
</dbReference>
<dbReference type="InterPro" id="IPR032455">
    <property type="entry name" value="Cadherin_C"/>
</dbReference>
<keyword evidence="3" id="KW-0677">Repeat</keyword>
<protein>
    <recommendedName>
        <fullName evidence="12">Cadherin domain-containing protein</fullName>
    </recommendedName>
</protein>
<dbReference type="InterPro" id="IPR002126">
    <property type="entry name" value="Cadherin-like_dom"/>
</dbReference>
<feature type="domain" description="Cadherin" evidence="12">
    <location>
        <begin position="134"/>
        <end position="242"/>
    </location>
</feature>
<dbReference type="Pfam" id="PF08266">
    <property type="entry name" value="Cadherin_2"/>
    <property type="match status" value="1"/>
</dbReference>
<feature type="domain" description="Cadherin" evidence="12">
    <location>
        <begin position="454"/>
        <end position="563"/>
    </location>
</feature>
<dbReference type="EMBL" id="CAUEEQ010018349">
    <property type="protein sequence ID" value="CAJ0940863.1"/>
    <property type="molecule type" value="Genomic_DNA"/>
</dbReference>
<evidence type="ECO:0000256" key="7">
    <source>
        <dbReference type="ARBA" id="ARBA00023136"/>
    </source>
</evidence>
<feature type="transmembrane region" description="Helical" evidence="11">
    <location>
        <begin position="691"/>
        <end position="713"/>
    </location>
</feature>
<evidence type="ECO:0000256" key="2">
    <source>
        <dbReference type="ARBA" id="ARBA00022692"/>
    </source>
</evidence>
<dbReference type="SUPFAM" id="SSF49313">
    <property type="entry name" value="Cadherin-like"/>
    <property type="match status" value="10"/>
</dbReference>
<dbReference type="PRINTS" id="PR00205">
    <property type="entry name" value="CADHERIN"/>
</dbReference>
<dbReference type="Pfam" id="PF16492">
    <property type="entry name" value="Cadherin_C_2"/>
    <property type="match status" value="2"/>
</dbReference>
<evidence type="ECO:0000256" key="8">
    <source>
        <dbReference type="ARBA" id="ARBA00023180"/>
    </source>
</evidence>
<dbReference type="InterPro" id="IPR015919">
    <property type="entry name" value="Cadherin-like_sf"/>
</dbReference>
<keyword evidence="5" id="KW-0130">Cell adhesion</keyword>
<name>A0ABN9LKH3_9NEOB</name>
<evidence type="ECO:0000259" key="12">
    <source>
        <dbReference type="PROSITE" id="PS50268"/>
    </source>
</evidence>
<keyword evidence="4 9" id="KW-0106">Calcium</keyword>
<dbReference type="CDD" id="cd11304">
    <property type="entry name" value="Cadherin_repeat"/>
    <property type="match status" value="9"/>
</dbReference>
<sequence>MEPSIQVGTGIRWQVIYVLFSYLHYSVSGQIHYSIVEEMRKDSVIANIADDLGLDINQLSSRKLRIVSKAAEKYFYVKLENGNLHTRDRIDRETLCGRAASCSITFDAVVENPLNIFKIKVNLQDINDNAPHFFHDKITLEIVEFASPGAKFALQSAEDPDIGSNSVQTYKLSDNQYFTLTENIRTDGSKYPELVLQKPLDRETQDIHELLLTALDGGNPIRSGTASLKIIVIDANDNAPIFSQDMYKVNLKENIPVNSTVIILNATDNDEGINAQIIYSFMKTSGNIHHTGIFNINKATGEIKINGSLDFEETKDYELSVQAKDGGGLVAHCKVLVEVIDVNDNVPEITITSLSSPIPEDSPPGTMIALIEVHDQDSGDNADVDCQILEDVPFNLLSLENYYKIVLKIAVDREKNYFFNITIIATDRGSPPLSSTRVLTLDVSDVNDNPPIFSKSTYVAYVPENNLPGASIFSIQASDPDTGDNAKIIYSISSAVTETPSMTSYLSINIETGVLYAQRSFDYEQNKEFIIEVTASDNGSPSLSSNVTLFIHIVDQNDNAPKILYPSPETGGSVAFELVPFISEPGSLITKVVAVDADSGHNSWLSYHFIEVSDRHNFAINEYTGEIRTSRLFQEKDTLNYKVVVMVKDNGHPTLSATTTLSLIIADDFQQIVPKLSNKLKDEETQSNLQFYLVVGLALISLLFIITVMTVIISKCKQPKPLPAFSSLTTNLYPPIDPRTFSMYSDGSLPLPYSYNMCVALDPADGDFTYMNPSGNVPVENLIDAENTEQATESFPETSPSSEKDVNDNAPQFFSVKSVFKIIEFTEIGTKFVLRSAEDPDIGNANDNAPIFTQDMYKVNLKENIPVNSTVIMINATDNDEGINAQITYFLLKISEHNHHTGIFRINPNTGDIKTNGILDYEIRKNYELSVEAKDGGGLVAHCKVLVEVIDINDNAPEISISSLSSPIPEDSAPGTMVALIEVHDQDSGDNADVDCIILQDVGFTLLSLDTYYRLVLKNAIDREKVSSYNITIIAKDRGSPPLSSRKVLTLDVSDVNDNPPIFSKSTYVAYVPENNLPGAPIFSIQASDPDTGDNAKIKYSISSTITETPSMTSYLSINIETGVLYAQRSFDCEQNKEFIIEVTASDNGSPSLSSNVTLFIHIVDQNDNAPKILYPSPDTGGSAVFEMVPFVSEPGSLITKVVAVDADSGHNSWLSYHFIPMSDQNHFVISEYTGEIRTSRIFQEKDMLNYKLVVMVKDNGHPTLSTTTTTLSLIIADDFQQVVPKLSNNEKDEETQSYLQFYLVVGLALISLLFIITVMVAIISKCKQPKPLPAFSSLTTNLYPPIDPRTFSMYSDGSLPLPYSYNMCVALDPAEGDFTYMNPSRNVPVENLIDADNTEQGTETLKESSLSAEQVRCCNLLAVFEFL</sequence>
<keyword evidence="6 11" id="KW-1133">Transmembrane helix</keyword>
<evidence type="ECO:0000256" key="10">
    <source>
        <dbReference type="SAM" id="MobiDB-lite"/>
    </source>
</evidence>
<feature type="domain" description="Cadherin" evidence="12">
    <location>
        <begin position="28"/>
        <end position="133"/>
    </location>
</feature>
<proteinExistence type="predicted"/>
<evidence type="ECO:0000313" key="14">
    <source>
        <dbReference type="Proteomes" id="UP001176940"/>
    </source>
</evidence>
<dbReference type="PANTHER" id="PTHR24028:SF73">
    <property type="entry name" value="PROTOCADHERIN GAMMA-B3-RELATED"/>
    <property type="match status" value="1"/>
</dbReference>
<comment type="subcellular location">
    <subcellularLocation>
        <location evidence="1">Membrane</location>
        <topology evidence="1">Single-pass membrane protein</topology>
    </subcellularLocation>
</comment>
<feature type="domain" description="Cadherin" evidence="12">
    <location>
        <begin position="1193"/>
        <end position="1287"/>
    </location>
</feature>
<dbReference type="Proteomes" id="UP001176940">
    <property type="component" value="Unassembled WGS sequence"/>
</dbReference>
<feature type="domain" description="Cadherin" evidence="12">
    <location>
        <begin position="1064"/>
        <end position="1173"/>
    </location>
</feature>